<evidence type="ECO:0000313" key="1">
    <source>
        <dbReference type="EMBL" id="MBS0032448.1"/>
    </source>
</evidence>
<evidence type="ECO:0000313" key="2">
    <source>
        <dbReference type="Proteomes" id="UP000676386"/>
    </source>
</evidence>
<proteinExistence type="predicted"/>
<dbReference type="Proteomes" id="UP000676386">
    <property type="component" value="Unassembled WGS sequence"/>
</dbReference>
<protein>
    <submittedName>
        <fullName evidence="1">DUF4262 domain-containing protein</fullName>
    </submittedName>
</protein>
<reference evidence="1 2" key="1">
    <citation type="submission" date="2021-04" db="EMBL/GenBank/DDBJ databases">
        <title>Chitinophaga sp. nov., isolated from the rhizosphere soil.</title>
        <authorList>
            <person name="He S."/>
        </authorList>
    </citation>
    <scope>NUCLEOTIDE SEQUENCE [LARGE SCALE GENOMIC DNA]</scope>
    <source>
        <strain evidence="1 2">2R12</strain>
    </source>
</reference>
<sequence length="99" mass="11799">WKLKQPLLDRNTDFKFYEERNVAVFTTRHVLEGKPILYVYHNDDGAWQFHSEQEPDLKDSKLVCLEEITKIDPSVNELYDLSLGKSAWRESANDPWDWE</sequence>
<keyword evidence="2" id="KW-1185">Reference proteome</keyword>
<organism evidence="1 2">
    <name type="scientific">Chitinophaga hostae</name>
    <dbReference type="NCBI Taxonomy" id="2831022"/>
    <lineage>
        <taxon>Bacteria</taxon>
        <taxon>Pseudomonadati</taxon>
        <taxon>Bacteroidota</taxon>
        <taxon>Chitinophagia</taxon>
        <taxon>Chitinophagales</taxon>
        <taxon>Chitinophagaceae</taxon>
        <taxon>Chitinophaga</taxon>
    </lineage>
</organism>
<feature type="non-terminal residue" evidence="1">
    <location>
        <position position="1"/>
    </location>
</feature>
<name>A0ABS5JB65_9BACT</name>
<gene>
    <name evidence="1" type="ORF">KE626_34270</name>
</gene>
<comment type="caution">
    <text evidence="1">The sequence shown here is derived from an EMBL/GenBank/DDBJ whole genome shotgun (WGS) entry which is preliminary data.</text>
</comment>
<accession>A0ABS5JB65</accession>
<dbReference type="EMBL" id="JAGTXB010000038">
    <property type="protein sequence ID" value="MBS0032448.1"/>
    <property type="molecule type" value="Genomic_DNA"/>
</dbReference>